<keyword evidence="8" id="KW-1185">Reference proteome</keyword>
<comment type="subcellular location">
    <subcellularLocation>
        <location evidence="1">Membrane</location>
        <topology evidence="1">Multi-pass membrane protein</topology>
    </subcellularLocation>
</comment>
<feature type="transmembrane region" description="Helical" evidence="6">
    <location>
        <begin position="143"/>
        <end position="163"/>
    </location>
</feature>
<keyword evidence="3 6" id="KW-1133">Transmembrane helix</keyword>
<name>A0A917RVB0_9NOCA</name>
<feature type="transmembrane region" description="Helical" evidence="6">
    <location>
        <begin position="169"/>
        <end position="185"/>
    </location>
</feature>
<evidence type="ECO:0008006" key="9">
    <source>
        <dbReference type="Google" id="ProtNLM"/>
    </source>
</evidence>
<comment type="caution">
    <text evidence="7">The sequence shown here is derived from an EMBL/GenBank/DDBJ whole genome shotgun (WGS) entry which is preliminary data.</text>
</comment>
<accession>A0A917RVB0</accession>
<dbReference type="EMBL" id="BMMH01000022">
    <property type="protein sequence ID" value="GGL39056.1"/>
    <property type="molecule type" value="Genomic_DNA"/>
</dbReference>
<evidence type="ECO:0000256" key="3">
    <source>
        <dbReference type="ARBA" id="ARBA00022989"/>
    </source>
</evidence>
<dbReference type="InterPro" id="IPR032808">
    <property type="entry name" value="DoxX"/>
</dbReference>
<reference evidence="7" key="1">
    <citation type="journal article" date="2014" name="Int. J. Syst. Evol. Microbiol.">
        <title>Complete genome sequence of Corynebacterium casei LMG S-19264T (=DSM 44701T), isolated from a smear-ripened cheese.</title>
        <authorList>
            <consortium name="US DOE Joint Genome Institute (JGI-PGF)"/>
            <person name="Walter F."/>
            <person name="Albersmeier A."/>
            <person name="Kalinowski J."/>
            <person name="Ruckert C."/>
        </authorList>
    </citation>
    <scope>NUCLEOTIDE SEQUENCE</scope>
    <source>
        <strain evidence="7">CGMCC 4.3508</strain>
    </source>
</reference>
<sequence length="200" mass="21092">MPGTGSVAQLFGIRWRAGTAAVPRISADSDESSDGAPSYPLNALPTRRDRPEGPEMTTADSTANLSDAVTYRPGKVRNRVLWTLQILLGLFFIIASGGPKLVMPNALADNAPENLTIPFGLLIFIGVVEVAGGICLMVPRLSALAAAGLSVLTVLAAATQAFIADKPAMGIFPLVLAAIFAWIAYERRATLTDLRTSLSR</sequence>
<feature type="transmembrane region" description="Helical" evidence="6">
    <location>
        <begin position="80"/>
        <end position="97"/>
    </location>
</feature>
<gene>
    <name evidence="7" type="ORF">GCM10011588_62130</name>
</gene>
<dbReference type="AlphaFoldDB" id="A0A917RVB0"/>
<evidence type="ECO:0000313" key="7">
    <source>
        <dbReference type="EMBL" id="GGL39056.1"/>
    </source>
</evidence>
<evidence type="ECO:0000256" key="5">
    <source>
        <dbReference type="SAM" id="MobiDB-lite"/>
    </source>
</evidence>
<evidence type="ECO:0000256" key="2">
    <source>
        <dbReference type="ARBA" id="ARBA00022692"/>
    </source>
</evidence>
<dbReference type="Proteomes" id="UP000638263">
    <property type="component" value="Unassembled WGS sequence"/>
</dbReference>
<keyword evidence="4 6" id="KW-0472">Membrane</keyword>
<feature type="region of interest" description="Disordered" evidence="5">
    <location>
        <begin position="24"/>
        <end position="61"/>
    </location>
</feature>
<reference evidence="7" key="2">
    <citation type="submission" date="2020-09" db="EMBL/GenBank/DDBJ databases">
        <authorList>
            <person name="Sun Q."/>
            <person name="Zhou Y."/>
        </authorList>
    </citation>
    <scope>NUCLEOTIDE SEQUENCE</scope>
    <source>
        <strain evidence="7">CGMCC 4.3508</strain>
    </source>
</reference>
<organism evidence="7 8">
    <name type="scientific">Nocardia jinanensis</name>
    <dbReference type="NCBI Taxonomy" id="382504"/>
    <lineage>
        <taxon>Bacteria</taxon>
        <taxon>Bacillati</taxon>
        <taxon>Actinomycetota</taxon>
        <taxon>Actinomycetes</taxon>
        <taxon>Mycobacteriales</taxon>
        <taxon>Nocardiaceae</taxon>
        <taxon>Nocardia</taxon>
    </lineage>
</organism>
<evidence type="ECO:0000256" key="4">
    <source>
        <dbReference type="ARBA" id="ARBA00023136"/>
    </source>
</evidence>
<evidence type="ECO:0000256" key="1">
    <source>
        <dbReference type="ARBA" id="ARBA00004141"/>
    </source>
</evidence>
<feature type="transmembrane region" description="Helical" evidence="6">
    <location>
        <begin position="117"/>
        <end position="136"/>
    </location>
</feature>
<protein>
    <recommendedName>
        <fullName evidence="9">DoxX family protein</fullName>
    </recommendedName>
</protein>
<dbReference type="Pfam" id="PF13564">
    <property type="entry name" value="DoxX_2"/>
    <property type="match status" value="1"/>
</dbReference>
<dbReference type="GO" id="GO:0016020">
    <property type="term" value="C:membrane"/>
    <property type="evidence" value="ECO:0007669"/>
    <property type="project" value="UniProtKB-SubCell"/>
</dbReference>
<keyword evidence="2 6" id="KW-0812">Transmembrane</keyword>
<proteinExistence type="predicted"/>
<evidence type="ECO:0000256" key="6">
    <source>
        <dbReference type="SAM" id="Phobius"/>
    </source>
</evidence>
<evidence type="ECO:0000313" key="8">
    <source>
        <dbReference type="Proteomes" id="UP000638263"/>
    </source>
</evidence>